<dbReference type="AlphaFoldDB" id="A0A2G1BYX1"/>
<organism evidence="3 4">
    <name type="scientific">Tenacibaculum discolor</name>
    <dbReference type="NCBI Taxonomy" id="361581"/>
    <lineage>
        <taxon>Bacteria</taxon>
        <taxon>Pseudomonadati</taxon>
        <taxon>Bacteroidota</taxon>
        <taxon>Flavobacteriia</taxon>
        <taxon>Flavobacteriales</taxon>
        <taxon>Flavobacteriaceae</taxon>
        <taxon>Tenacibaculum</taxon>
    </lineage>
</organism>
<dbReference type="RefSeq" id="WP_099213882.1">
    <property type="nucleotide sequence ID" value="NZ_JAUYVU010000005.1"/>
</dbReference>
<reference evidence="3 4" key="1">
    <citation type="journal article" date="2016" name="Nat. Commun.">
        <title>Microbial interactions lead to rapid micro-scale successions on model marine particles.</title>
        <authorList>
            <person name="Datta M.S."/>
            <person name="Sliwerska E."/>
            <person name="Gore J."/>
            <person name="Polz M.F."/>
            <person name="Cordero O.X."/>
        </authorList>
    </citation>
    <scope>NUCLEOTIDE SEQUENCE [LARGE SCALE GENOMIC DNA]</scope>
    <source>
        <strain evidence="3 4">4G03</strain>
    </source>
</reference>
<dbReference type="NCBIfam" id="TIGR04435">
    <property type="entry name" value="restrict_AAA_1"/>
    <property type="match status" value="1"/>
</dbReference>
<dbReference type="EMBL" id="JAUYVU010000005">
    <property type="protein sequence ID" value="MDP2541333.1"/>
    <property type="molecule type" value="Genomic_DNA"/>
</dbReference>
<evidence type="ECO:0000313" key="3">
    <source>
        <dbReference type="EMBL" id="PHN99207.1"/>
    </source>
</evidence>
<accession>A0A2G1BYX1</accession>
<dbReference type="SUPFAM" id="SSF52540">
    <property type="entry name" value="P-loop containing nucleoside triphosphate hydrolases"/>
    <property type="match status" value="1"/>
</dbReference>
<evidence type="ECO:0000313" key="5">
    <source>
        <dbReference type="Proteomes" id="UP001242342"/>
    </source>
</evidence>
<proteinExistence type="predicted"/>
<evidence type="ECO:0000259" key="1">
    <source>
        <dbReference type="Pfam" id="PF13304"/>
    </source>
</evidence>
<evidence type="ECO:0000313" key="2">
    <source>
        <dbReference type="EMBL" id="MDP2541333.1"/>
    </source>
</evidence>
<dbReference type="Gene3D" id="3.40.50.300">
    <property type="entry name" value="P-loop containing nucleotide triphosphate hydrolases"/>
    <property type="match status" value="1"/>
</dbReference>
<dbReference type="InterPro" id="IPR027417">
    <property type="entry name" value="P-loop_NTPase"/>
</dbReference>
<dbReference type="GO" id="GO:0005524">
    <property type="term" value="F:ATP binding"/>
    <property type="evidence" value="ECO:0007669"/>
    <property type="project" value="InterPro"/>
</dbReference>
<dbReference type="Proteomes" id="UP000222163">
    <property type="component" value="Unassembled WGS sequence"/>
</dbReference>
<dbReference type="GO" id="GO:0006302">
    <property type="term" value="P:double-strand break repair"/>
    <property type="evidence" value="ECO:0007669"/>
    <property type="project" value="TreeGrafter"/>
</dbReference>
<dbReference type="GO" id="GO:0016887">
    <property type="term" value="F:ATP hydrolysis activity"/>
    <property type="evidence" value="ECO:0007669"/>
    <property type="project" value="InterPro"/>
</dbReference>
<evidence type="ECO:0000313" key="4">
    <source>
        <dbReference type="Proteomes" id="UP000222163"/>
    </source>
</evidence>
<dbReference type="Proteomes" id="UP001242342">
    <property type="component" value="Unassembled WGS sequence"/>
</dbReference>
<feature type="domain" description="ATPase AAA-type core" evidence="1">
    <location>
        <begin position="389"/>
        <end position="471"/>
    </location>
</feature>
<protein>
    <submittedName>
        <fullName evidence="3">ABC transporter</fullName>
    </submittedName>
    <submittedName>
        <fullName evidence="2">Restriction system-associated AAA family ATPase</fullName>
    </submittedName>
</protein>
<reference evidence="2 5" key="3">
    <citation type="submission" date="2023-07" db="EMBL/GenBank/DDBJ databases">
        <title>Genome content predicts the carbon catabolic preferences of heterotrophic bacteria.</title>
        <authorList>
            <person name="Gralka M."/>
        </authorList>
    </citation>
    <scope>NUCLEOTIDE SEQUENCE [LARGE SCALE GENOMIC DNA]</scope>
    <source>
        <strain evidence="2 5">4G03</strain>
    </source>
</reference>
<dbReference type="GO" id="GO:0000731">
    <property type="term" value="P:DNA synthesis involved in DNA repair"/>
    <property type="evidence" value="ECO:0007669"/>
    <property type="project" value="TreeGrafter"/>
</dbReference>
<dbReference type="PANTHER" id="PTHR32182:SF25">
    <property type="entry name" value="SLR1056 PROTEIN"/>
    <property type="match status" value="1"/>
</dbReference>
<name>A0A2G1BYX1_9FLAO</name>
<keyword evidence="5" id="KW-1185">Reference proteome</keyword>
<reference evidence="3" key="2">
    <citation type="submission" date="2017-10" db="EMBL/GenBank/DDBJ databases">
        <authorList>
            <person name="Enke T.N."/>
            <person name="Cordero O.X."/>
        </authorList>
    </citation>
    <scope>NUCLEOTIDE SEQUENCE</scope>
    <source>
        <strain evidence="3">4G03</strain>
    </source>
</reference>
<dbReference type="PANTHER" id="PTHR32182">
    <property type="entry name" value="DNA REPLICATION AND REPAIR PROTEIN RECF"/>
    <property type="match status" value="1"/>
</dbReference>
<dbReference type="InterPro" id="IPR003959">
    <property type="entry name" value="ATPase_AAA_core"/>
</dbReference>
<sequence length="573" mass="66122">MKLLNLTIQDEFRSLHKGFSIDFHKNLDSMDTFQPFCFAGLNGSGKSNVLEALASIFYHLEFFVSKFRPNSFDKHFKRHVSTPDAYTLQYIIVQKDSPDLHRSYKVTITKKNNQKKKEDNEPQLFIQKYPYTDAVEKHKISMHPSKNNEEAAEAKYYLPDLVVAYSSGENETLSLPFIKNRLINFDKYCEDYKKNIVFDEPESSLIFIDEGMSQAVLLAALIFEDKTTLKPLKKELGIQKLQSFTIHLNNQRLSQEIELTEKPLLFHIESIVEQLKKCASSWYTQPKDILGEGGKIHSVTSLDFYVDEATKAAFKKHFSSSFELFRFFQVLYELNSNIVSESIKEEVYSSKGFYTKGKLPVAAPIDTVFHFLDYKILKKIKGEKKPKALLLREFSDGEQQFLHTIGICLMLKERRTLLLLDEPETHFNPAWRAKFIKILNDSIEAGKPNNGNNVHILKDVILTSHSPFIISDCMPNNVVFFDRHKETELVEAKSAKEMDIKTFGMSVETILDELFNYNQSIGDWSNETLLEIDFDSIKTEADKKALKKKLRILGPSIEKDLVLAKLNRLKLEK</sequence>
<dbReference type="Pfam" id="PF13304">
    <property type="entry name" value="AAA_21"/>
    <property type="match status" value="1"/>
</dbReference>
<dbReference type="InterPro" id="IPR030974">
    <property type="entry name" value="Restrict_AAA"/>
</dbReference>
<dbReference type="EMBL" id="PDUU01000001">
    <property type="protein sequence ID" value="PHN99207.1"/>
    <property type="molecule type" value="Genomic_DNA"/>
</dbReference>
<gene>
    <name evidence="3" type="ORF">CSC81_00920</name>
    <name evidence="2" type="ORF">Q8W23_07585</name>
</gene>
<comment type="caution">
    <text evidence="3">The sequence shown here is derived from an EMBL/GenBank/DDBJ whole genome shotgun (WGS) entry which is preliminary data.</text>
</comment>